<keyword evidence="2 4" id="KW-0560">Oxidoreductase</keyword>
<sequence length="468" mass="53345">MFQELVQTQRDFFNTHKSKDISFRKNALQNLKQSILNHRDEICSALCDDLGKHPLEGYMAEVVLVLEEINHALKDIEKYAKPKRVISPITHFMGKSEVYYEPYGVALVISPWNYPFALSMTPLIGAIASGNCVILKPSSYSKKTEEVICKIIEECFEREYVCVVCGGHQEVQGLLEEHLDYIFFTGSVQVGKIVMEKASKHLTPVTLELGGKNPCIIEGSADLDLAVKRVVWAKFFNSGQTCIAPDYVLVDQKFQKVFIEKVQKQLKEYFGEDAMVSKDFGKIITQRHYERAKSLLDMNVGRVYGGRWDDEAHKIEPTIIDFGLLSEAKKALETPMMQDEIFAPFMPVFFYQDLKECINLIHSFQRPLALYLFTQDKAVEQKIIKEISYGGGCINDCIMHIANPYLPFGGVGYSGMGSYHGKASFETFSHKKSIYHSPKFEIPLRYPPFDKPIFGIARKKLLDFLFAR</sequence>
<evidence type="ECO:0000256" key="5">
    <source>
        <dbReference type="PIRSR" id="PIRSR036492-1"/>
    </source>
</evidence>
<dbReference type="PROSITE" id="PS00070">
    <property type="entry name" value="ALDEHYDE_DEHYDR_CYS"/>
    <property type="match status" value="1"/>
</dbReference>
<dbReference type="EMBL" id="NXLV01000002">
    <property type="protein sequence ID" value="RDU71865.1"/>
    <property type="molecule type" value="Genomic_DNA"/>
</dbReference>
<dbReference type="InterPro" id="IPR016162">
    <property type="entry name" value="Ald_DH_N"/>
</dbReference>
<dbReference type="Gene3D" id="3.40.605.10">
    <property type="entry name" value="Aldehyde Dehydrogenase, Chain A, domain 1"/>
    <property type="match status" value="1"/>
</dbReference>
<dbReference type="CDD" id="cd07136">
    <property type="entry name" value="ALDH_YwdH-P39616"/>
    <property type="match status" value="1"/>
</dbReference>
<dbReference type="InterPro" id="IPR015590">
    <property type="entry name" value="Aldehyde_DH_dom"/>
</dbReference>
<evidence type="ECO:0000256" key="3">
    <source>
        <dbReference type="ARBA" id="ARBA00023027"/>
    </source>
</evidence>
<dbReference type="FunFam" id="3.40.309.10:FF:000003">
    <property type="entry name" value="Aldehyde dehydrogenase"/>
    <property type="match status" value="1"/>
</dbReference>
<gene>
    <name evidence="9" type="ORF">CQA58_02140</name>
</gene>
<evidence type="ECO:0000259" key="8">
    <source>
        <dbReference type="Pfam" id="PF00171"/>
    </source>
</evidence>
<comment type="similarity">
    <text evidence="1 4 7">Belongs to the aldehyde dehydrogenase family.</text>
</comment>
<dbReference type="GO" id="GO:0006081">
    <property type="term" value="P:aldehyde metabolic process"/>
    <property type="evidence" value="ECO:0007669"/>
    <property type="project" value="InterPro"/>
</dbReference>
<evidence type="ECO:0000256" key="2">
    <source>
        <dbReference type="ARBA" id="ARBA00023002"/>
    </source>
</evidence>
<dbReference type="InterPro" id="IPR016160">
    <property type="entry name" value="Ald_DH_CS_CYS"/>
</dbReference>
<dbReference type="FunFam" id="3.40.605.10:FF:000004">
    <property type="entry name" value="Aldehyde dehydrogenase"/>
    <property type="match status" value="1"/>
</dbReference>
<dbReference type="Pfam" id="PF00171">
    <property type="entry name" value="Aldedh"/>
    <property type="match status" value="1"/>
</dbReference>
<organism evidence="9 10">
    <name type="scientific">Helicobacter brantae</name>
    <dbReference type="NCBI Taxonomy" id="375927"/>
    <lineage>
        <taxon>Bacteria</taxon>
        <taxon>Pseudomonadati</taxon>
        <taxon>Campylobacterota</taxon>
        <taxon>Epsilonproteobacteria</taxon>
        <taxon>Campylobacterales</taxon>
        <taxon>Helicobacteraceae</taxon>
        <taxon>Helicobacter</taxon>
    </lineage>
</organism>
<reference evidence="9 10" key="1">
    <citation type="submission" date="2018-04" db="EMBL/GenBank/DDBJ databases">
        <title>Novel Campyloabacter and Helicobacter Species and Strains.</title>
        <authorList>
            <person name="Mannion A.J."/>
            <person name="Shen Z."/>
            <person name="Fox J.G."/>
        </authorList>
    </citation>
    <scope>NUCLEOTIDE SEQUENCE [LARGE SCALE GENOMIC DNA]</scope>
    <source>
        <strain evidence="9 10">MIT 04-9366</strain>
    </source>
</reference>
<dbReference type="SUPFAM" id="SSF53720">
    <property type="entry name" value="ALDH-like"/>
    <property type="match status" value="1"/>
</dbReference>
<dbReference type="PIRSF" id="PIRSF036492">
    <property type="entry name" value="ALDH"/>
    <property type="match status" value="1"/>
</dbReference>
<dbReference type="InterPro" id="IPR029510">
    <property type="entry name" value="Ald_DH_CS_GLU"/>
</dbReference>
<dbReference type="InterPro" id="IPR016163">
    <property type="entry name" value="Ald_DH_C"/>
</dbReference>
<dbReference type="PROSITE" id="PS00687">
    <property type="entry name" value="ALDEHYDE_DEHYDR_GLU"/>
    <property type="match status" value="1"/>
</dbReference>
<evidence type="ECO:0000313" key="10">
    <source>
        <dbReference type="Proteomes" id="UP000257045"/>
    </source>
</evidence>
<keyword evidence="10" id="KW-1185">Reference proteome</keyword>
<dbReference type="RefSeq" id="WP_115569075.1">
    <property type="nucleotide sequence ID" value="NZ_NXLV01000002.1"/>
</dbReference>
<dbReference type="AlphaFoldDB" id="A0A3D8J3Y4"/>
<comment type="caution">
    <text evidence="9">The sequence shown here is derived from an EMBL/GenBank/DDBJ whole genome shotgun (WGS) entry which is preliminary data.</text>
</comment>
<dbReference type="Proteomes" id="UP000257045">
    <property type="component" value="Unassembled WGS sequence"/>
</dbReference>
<dbReference type="PANTHER" id="PTHR43570">
    <property type="entry name" value="ALDEHYDE DEHYDROGENASE"/>
    <property type="match status" value="1"/>
</dbReference>
<dbReference type="GO" id="GO:0005737">
    <property type="term" value="C:cytoplasm"/>
    <property type="evidence" value="ECO:0007669"/>
    <property type="project" value="TreeGrafter"/>
</dbReference>
<feature type="domain" description="Aldehyde dehydrogenase" evidence="8">
    <location>
        <begin position="6"/>
        <end position="434"/>
    </location>
</feature>
<evidence type="ECO:0000256" key="6">
    <source>
        <dbReference type="PROSITE-ProRule" id="PRU10007"/>
    </source>
</evidence>
<evidence type="ECO:0000256" key="1">
    <source>
        <dbReference type="ARBA" id="ARBA00009986"/>
    </source>
</evidence>
<keyword evidence="3" id="KW-0520">NAD</keyword>
<evidence type="ECO:0000313" key="9">
    <source>
        <dbReference type="EMBL" id="RDU71865.1"/>
    </source>
</evidence>
<proteinExistence type="inferred from homology"/>
<dbReference type="InterPro" id="IPR016161">
    <property type="entry name" value="Ald_DH/histidinol_DH"/>
</dbReference>
<protein>
    <recommendedName>
        <fullName evidence="4">Aldehyde dehydrogenase</fullName>
    </recommendedName>
</protein>
<feature type="active site" evidence="5 6">
    <location>
        <position position="208"/>
    </location>
</feature>
<evidence type="ECO:0000256" key="4">
    <source>
        <dbReference type="PIRNR" id="PIRNR036492"/>
    </source>
</evidence>
<dbReference type="Gene3D" id="3.40.309.10">
    <property type="entry name" value="Aldehyde Dehydrogenase, Chain A, domain 2"/>
    <property type="match status" value="1"/>
</dbReference>
<dbReference type="InterPro" id="IPR012394">
    <property type="entry name" value="Aldehyde_DH_NAD(P)"/>
</dbReference>
<feature type="active site" evidence="5">
    <location>
        <position position="242"/>
    </location>
</feature>
<dbReference type="PANTHER" id="PTHR43570:SF16">
    <property type="entry name" value="ALDEHYDE DEHYDROGENASE TYPE III, ISOFORM Q"/>
    <property type="match status" value="1"/>
</dbReference>
<accession>A0A3D8J3Y4</accession>
<dbReference type="GO" id="GO:0004029">
    <property type="term" value="F:aldehyde dehydrogenase (NAD+) activity"/>
    <property type="evidence" value="ECO:0007669"/>
    <property type="project" value="TreeGrafter"/>
</dbReference>
<evidence type="ECO:0000256" key="7">
    <source>
        <dbReference type="RuleBase" id="RU003345"/>
    </source>
</evidence>
<dbReference type="OrthoDB" id="9762913at2"/>
<name>A0A3D8J3Y4_9HELI</name>